<protein>
    <recommendedName>
        <fullName evidence="5">Transporter</fullName>
    </recommendedName>
</protein>
<dbReference type="PANTHER" id="PTHR30203">
    <property type="entry name" value="OUTER MEMBRANE CATION EFFLUX PROTEIN"/>
    <property type="match status" value="1"/>
</dbReference>
<dbReference type="OrthoDB" id="7055511at2"/>
<keyword evidence="2" id="KW-0732">Signal</keyword>
<comment type="caution">
    <text evidence="3">The sequence shown here is derived from an EMBL/GenBank/DDBJ whole genome shotgun (WGS) entry which is preliminary data.</text>
</comment>
<dbReference type="Gene3D" id="1.20.1600.10">
    <property type="entry name" value="Outer membrane efflux proteins (OEP)"/>
    <property type="match status" value="1"/>
</dbReference>
<evidence type="ECO:0000313" key="3">
    <source>
        <dbReference type="EMBL" id="ROO26783.1"/>
    </source>
</evidence>
<dbReference type="PANTHER" id="PTHR30203:SF24">
    <property type="entry name" value="BLR4935 PROTEIN"/>
    <property type="match status" value="1"/>
</dbReference>
<dbReference type="InterPro" id="IPR003423">
    <property type="entry name" value="OMP_efflux"/>
</dbReference>
<evidence type="ECO:0008006" key="5">
    <source>
        <dbReference type="Google" id="ProtNLM"/>
    </source>
</evidence>
<dbReference type="Proteomes" id="UP000285123">
    <property type="component" value="Unassembled WGS sequence"/>
</dbReference>
<dbReference type="GO" id="GO:0015562">
    <property type="term" value="F:efflux transmembrane transporter activity"/>
    <property type="evidence" value="ECO:0007669"/>
    <property type="project" value="InterPro"/>
</dbReference>
<evidence type="ECO:0000256" key="1">
    <source>
        <dbReference type="ARBA" id="ARBA00007613"/>
    </source>
</evidence>
<dbReference type="Pfam" id="PF02321">
    <property type="entry name" value="OEP"/>
    <property type="match status" value="2"/>
</dbReference>
<dbReference type="RefSeq" id="WP_123591781.1">
    <property type="nucleotide sequence ID" value="NZ_AYKF01000099.1"/>
</dbReference>
<dbReference type="SUPFAM" id="SSF56954">
    <property type="entry name" value="Outer membrane efflux proteins (OEP)"/>
    <property type="match status" value="1"/>
</dbReference>
<feature type="chain" id="PRO_5019365288" description="Transporter" evidence="2">
    <location>
        <begin position="27"/>
        <end position="433"/>
    </location>
</feature>
<organism evidence="3 4">
    <name type="scientific">Salinisphaera orenii YIM 95161</name>
    <dbReference type="NCBI Taxonomy" id="1051139"/>
    <lineage>
        <taxon>Bacteria</taxon>
        <taxon>Pseudomonadati</taxon>
        <taxon>Pseudomonadota</taxon>
        <taxon>Gammaproteobacteria</taxon>
        <taxon>Salinisphaerales</taxon>
        <taxon>Salinisphaeraceae</taxon>
        <taxon>Salinisphaera</taxon>
    </lineage>
</organism>
<gene>
    <name evidence="3" type="ORF">SAHL_12705</name>
</gene>
<accession>A0A423PMF4</accession>
<dbReference type="AlphaFoldDB" id="A0A423PMF4"/>
<name>A0A423PMF4_9GAMM</name>
<dbReference type="InterPro" id="IPR010131">
    <property type="entry name" value="MdtP/NodT-like"/>
</dbReference>
<evidence type="ECO:0000256" key="2">
    <source>
        <dbReference type="SAM" id="SignalP"/>
    </source>
</evidence>
<comment type="similarity">
    <text evidence="1">Belongs to the outer membrane factor (OMF) (TC 1.B.17) family.</text>
</comment>
<sequence>MRIHARQQAAALAAVCLLVAAGPSPAATQIPQPLRLDDALEWAQQYNPAVRAARIRIERRSGEVTDADVPVPSNPRLELEAGRRRQPQRSSTDIGIRISQEFWIAGQGGLRERAARDTLEAARRDYDFLAASVRARTRAAFLSVLVAEEAVATAERVVEVNRRLRAYARERLEAGAGTRIEANAADIGHQRARALLAEARDQATRARLQLKDRLAIDPSRRLAIAGDIGFENLTLPDRDTLLARAISRRGDLDAAAARVAAAGEQLSLARRRLVPNLTVFGFYREEAGGRGDGGADITGGGVGFELPLLDRHAGDREIASAELAAARLDQDTLQREVRLQVLSGISAYRGARESADALGSAVLEAAEQTLELTRRSFAAGKVGAPAITSAQNNLIDVRRDYLDALNALIAAGTDLERATGGLVVVAAGENDDE</sequence>
<evidence type="ECO:0000313" key="4">
    <source>
        <dbReference type="Proteomes" id="UP000285123"/>
    </source>
</evidence>
<dbReference type="EMBL" id="AYKF01000099">
    <property type="protein sequence ID" value="ROO26783.1"/>
    <property type="molecule type" value="Genomic_DNA"/>
</dbReference>
<reference evidence="3 4" key="1">
    <citation type="submission" date="2013-10" db="EMBL/GenBank/DDBJ databases">
        <title>Salinisphaera halophila YIM 95161 Genome Sequencing.</title>
        <authorList>
            <person name="Lai Q."/>
            <person name="Li C."/>
            <person name="Shao Z."/>
        </authorList>
    </citation>
    <scope>NUCLEOTIDE SEQUENCE [LARGE SCALE GENOMIC DNA]</scope>
    <source>
        <strain evidence="3 4">YIM 95161</strain>
    </source>
</reference>
<proteinExistence type="inferred from homology"/>
<feature type="signal peptide" evidence="2">
    <location>
        <begin position="1"/>
        <end position="26"/>
    </location>
</feature>